<protein>
    <submittedName>
        <fullName evidence="9">Putative Na(+)/H(+) antiporter</fullName>
    </submittedName>
</protein>
<organism evidence="9 10">
    <name type="scientific">Tetragenococcus halophilus subsp. halophilus</name>
    <dbReference type="NCBI Taxonomy" id="1513897"/>
    <lineage>
        <taxon>Bacteria</taxon>
        <taxon>Bacillati</taxon>
        <taxon>Bacillota</taxon>
        <taxon>Bacilli</taxon>
        <taxon>Lactobacillales</taxon>
        <taxon>Enterococcaceae</taxon>
        <taxon>Tetragenococcus</taxon>
    </lineage>
</organism>
<dbReference type="PANTHER" id="PTHR43562:SF1">
    <property type="entry name" value="NA(+)_H(+) ANTIPORTER YJBQ-RELATED"/>
    <property type="match status" value="1"/>
</dbReference>
<dbReference type="Pfam" id="PF02080">
    <property type="entry name" value="TrkA_C"/>
    <property type="match status" value="1"/>
</dbReference>
<keyword evidence="3" id="KW-0813">Transport</keyword>
<comment type="caution">
    <text evidence="9">The sequence shown here is derived from an EMBL/GenBank/DDBJ whole genome shotgun (WGS) entry which is preliminary data.</text>
</comment>
<dbReference type="Gene3D" id="3.30.70.1450">
    <property type="entry name" value="Regulator of K+ conductance, C-terminal domain"/>
    <property type="match status" value="1"/>
</dbReference>
<dbReference type="InterPro" id="IPR006037">
    <property type="entry name" value="RCK_C"/>
</dbReference>
<dbReference type="EMBL" id="BDEC01000002">
    <property type="protein sequence ID" value="GBD67238.1"/>
    <property type="molecule type" value="Genomic_DNA"/>
</dbReference>
<evidence type="ECO:0000256" key="2">
    <source>
        <dbReference type="ARBA" id="ARBA00005551"/>
    </source>
</evidence>
<evidence type="ECO:0000256" key="3">
    <source>
        <dbReference type="ARBA" id="ARBA00022448"/>
    </source>
</evidence>
<evidence type="ECO:0000256" key="5">
    <source>
        <dbReference type="ARBA" id="ARBA00022692"/>
    </source>
</evidence>
<keyword evidence="6" id="KW-1133">Transmembrane helix</keyword>
<dbReference type="RefSeq" id="WP_014124654.1">
    <property type="nucleotide sequence ID" value="NZ_BAABQP010000005.1"/>
</dbReference>
<dbReference type="GO" id="GO:0006813">
    <property type="term" value="P:potassium ion transport"/>
    <property type="evidence" value="ECO:0007669"/>
    <property type="project" value="InterPro"/>
</dbReference>
<dbReference type="GO" id="GO:0015297">
    <property type="term" value="F:antiporter activity"/>
    <property type="evidence" value="ECO:0007669"/>
    <property type="project" value="UniProtKB-KW"/>
</dbReference>
<dbReference type="PANTHER" id="PTHR43562">
    <property type="entry name" value="NAPA-TYPE SODIUM/HYDROGEN ANTIPORTER"/>
    <property type="match status" value="1"/>
</dbReference>
<dbReference type="Proteomes" id="UP000236214">
    <property type="component" value="Unassembled WGS sequence"/>
</dbReference>
<sequence>MNFSLVIVTFAAFLTPMLLARFRISFIPTTVAEIFVGILLGKSGFNIVETNAVLSTISTLGVVLLLFLSGMEIDFSLFKKPDTSTPLAARQAENTSQETPLKVASLAYGLTVVGSVLLAVLFRVSGFFSDVQLASILFSTVALGIVISVLKENELLGRTYGQTLLLFAVLGEVVPLLGLTIYSSLKSGDSSTLWLTSLIFLVAVLLLLRFRNFFTVFKKYTKPTTQLDIRLAFVVIITLVVLAETVGAENVLGAFLAGIVIKLLEPEKETEEKLDAIGYGYFIPFFFILTGVKLDLPAMFSSAETLVLIPLFLIAFLLAKLPAYFIFRRLFTTSNALSGVFLSQTTITLILPALNVAENLNVIDQQQSGAFLLSGILTCLIGPLLFKYFYKPHEEAQKKIEVHFIGVGLMAISAMQELSSTHYSKAIYTNDQYQYDTYHNKAALSLLESLDSQHLIFNQVFDTDILVLAHQEANINFDLALKAKKYGVPRVIVRLDVRDPKERLRMEEDLEQAKVEFFSMFDVNVGMLRSAIEAPAFFNVLTSTQFRLNEVTVTNAKYEEKMISQLPEVKEVIISRIFRDHEPIIPHGTTRLELGDHLIMSGSNEAVEHLRNLLEANNE</sequence>
<evidence type="ECO:0000256" key="7">
    <source>
        <dbReference type="ARBA" id="ARBA00023065"/>
    </source>
</evidence>
<keyword evidence="7" id="KW-0406">Ion transport</keyword>
<comment type="subcellular location">
    <subcellularLocation>
        <location evidence="1">Membrane</location>
        <topology evidence="1">Multi-pass membrane protein</topology>
    </subcellularLocation>
</comment>
<dbReference type="GO" id="GO:0016020">
    <property type="term" value="C:membrane"/>
    <property type="evidence" value="ECO:0007669"/>
    <property type="project" value="UniProtKB-SubCell"/>
</dbReference>
<dbReference type="InterPro" id="IPR006153">
    <property type="entry name" value="Cation/H_exchanger_TM"/>
</dbReference>
<evidence type="ECO:0000256" key="6">
    <source>
        <dbReference type="ARBA" id="ARBA00022989"/>
    </source>
</evidence>
<evidence type="ECO:0000313" key="9">
    <source>
        <dbReference type="EMBL" id="GBD67238.1"/>
    </source>
</evidence>
<reference evidence="9 10" key="1">
    <citation type="submission" date="2016-05" db="EMBL/GenBank/DDBJ databases">
        <title>Whole genome sequencing of Tetragenococcus halophilus subsp. halophilus NISL 7118.</title>
        <authorList>
            <person name="Shiwa Y."/>
            <person name="Nishimura I."/>
            <person name="Yoshikawa H."/>
            <person name="Koyama Y."/>
            <person name="Oguma T."/>
        </authorList>
    </citation>
    <scope>NUCLEOTIDE SEQUENCE [LARGE SCALE GENOMIC DNA]</scope>
    <source>
        <strain evidence="9 10">NISL 7118</strain>
    </source>
</reference>
<dbReference type="AlphaFoldDB" id="A0A2H6CBJ3"/>
<dbReference type="Pfam" id="PF00999">
    <property type="entry name" value="Na_H_Exchanger"/>
    <property type="match status" value="1"/>
</dbReference>
<evidence type="ECO:0000256" key="8">
    <source>
        <dbReference type="ARBA" id="ARBA00023136"/>
    </source>
</evidence>
<evidence type="ECO:0000256" key="1">
    <source>
        <dbReference type="ARBA" id="ARBA00004141"/>
    </source>
</evidence>
<accession>A0A2H6CBJ3</accession>
<dbReference type="SUPFAM" id="SSF116726">
    <property type="entry name" value="TrkA C-terminal domain-like"/>
    <property type="match status" value="1"/>
</dbReference>
<proteinExistence type="inferred from homology"/>
<dbReference type="Gene3D" id="1.20.1530.20">
    <property type="match status" value="1"/>
</dbReference>
<keyword evidence="5" id="KW-0812">Transmembrane</keyword>
<keyword evidence="4" id="KW-0050">Antiport</keyword>
<evidence type="ECO:0000256" key="4">
    <source>
        <dbReference type="ARBA" id="ARBA00022449"/>
    </source>
</evidence>
<gene>
    <name evidence="9" type="ORF">TEHN7118_0044</name>
</gene>
<name>A0A2H6CBJ3_TETHA</name>
<dbReference type="GO" id="GO:1902600">
    <property type="term" value="P:proton transmembrane transport"/>
    <property type="evidence" value="ECO:0007669"/>
    <property type="project" value="InterPro"/>
</dbReference>
<dbReference type="PROSITE" id="PS51202">
    <property type="entry name" value="RCK_C"/>
    <property type="match status" value="1"/>
</dbReference>
<dbReference type="GO" id="GO:0008324">
    <property type="term" value="F:monoatomic cation transmembrane transporter activity"/>
    <property type="evidence" value="ECO:0007669"/>
    <property type="project" value="InterPro"/>
</dbReference>
<keyword evidence="8" id="KW-0472">Membrane</keyword>
<comment type="similarity">
    <text evidence="2">Belongs to the monovalent cation:proton antiporter 2 (CPA2) transporter (TC 2.A.37) family.</text>
</comment>
<evidence type="ECO:0000313" key="10">
    <source>
        <dbReference type="Proteomes" id="UP000236214"/>
    </source>
</evidence>
<dbReference type="InterPro" id="IPR038770">
    <property type="entry name" value="Na+/solute_symporter_sf"/>
</dbReference>
<dbReference type="InterPro" id="IPR036721">
    <property type="entry name" value="RCK_C_sf"/>
</dbReference>
<keyword evidence="10" id="KW-1185">Reference proteome</keyword>